<feature type="repeat" description="WD" evidence="6">
    <location>
        <begin position="212"/>
        <end position="244"/>
    </location>
</feature>
<dbReference type="SMART" id="SM00320">
    <property type="entry name" value="WD40"/>
    <property type="match status" value="4"/>
</dbReference>
<evidence type="ECO:0000313" key="8">
    <source>
        <dbReference type="EMBL" id="CAB9500416.1"/>
    </source>
</evidence>
<dbReference type="InterPro" id="IPR015943">
    <property type="entry name" value="WD40/YVTN_repeat-like_dom_sf"/>
</dbReference>
<dbReference type="PROSITE" id="PS50082">
    <property type="entry name" value="WD_REPEATS_2"/>
    <property type="match status" value="2"/>
</dbReference>
<sequence length="978" mass="105742">MRGPKDPVVATLANRSGVVHPYSSVAMSANRKHAIVAGKDTLHLMEVSPRGLAPIRSMRINQHFQTPAQQDSMAKIYEDSSNKQRGSFVRDTFGSMVAANIHNNNTNRPAAPTNMSSAIITDVAWSKPQPQKYNHRGETVGSNAEMGPEDNHPDSSSATNNPSGTKVEEMDSIVAAAGSNGVVVVWSARKAFLSDGDGTSNAMVNQQPEAILSQHTRAVNRLAWHPKRPGLLLTASQDATVKLWVRRKLAKTGGAANSQQLRSWFRFNAAPSPDEQSFSWQCRVTFEPKSEAVRDIRWSPIHDDTFALVTSSGLLIVYNMFVPSRPLVKISAHAGDATTLDWHPIRSYVIATGGAGDRCVKVWDLENSLAMAKDDSNMAANSNTANSRTDSIATESSSETDRSGYASSTIGSTSAQAVAMRSQSFSLLNSSRSKASSVTMLHVLTVSATVTRLKWRPPAMESLLSDQGSTDRHESMLAVATAPIKGVNAGGSGLLGLWSTNRPFMPLSVVDGHTAGAVVDFFWLDTPNPDSQRNIMRAHQNQPTQENRRGWKAAEDGDGGQKRSQRARGISPHDADTPSSVYEKPDGEDHRESFQDEGLRVWQHVLSVGRDGHCLIQSFARGDRPISRVPPSCFAIANKSPFSKGFGSLQICSVHQHVPSSSKYDYGLAGLRQDSVTARAPGVFREIPDSKDVVLERDKSIAGKRLPEKAPELVFQVVDGGEMDGSTPVAANEKAITVAPEVVHLSRFAKGYKLHPDNELSSRVELCLHNGSVAESLQCINLARMWRTVAEILRGSGLDELPEKNSQPENVMQFVLLPTIKSLLLERADAGDVQTCVSLCEVLQVIEPDETTRIPGLSVNLIPSLVLSISSPPLSMNAARDVERHCWLMVISALAKHGENAKVVEEELDYVSYATNLSKGCLYGVLVAVMVGTLSTPCNGSAVCSQVLSVKSAPLDVATNVISCSNSVPSQGQLQCRV</sequence>
<dbReference type="PANTHER" id="PTHR46200:SF1">
    <property type="entry name" value="GATOR COMPLEX PROTEIN WDR24"/>
    <property type="match status" value="1"/>
</dbReference>
<feature type="region of interest" description="Disordered" evidence="7">
    <location>
        <begin position="378"/>
        <end position="408"/>
    </location>
</feature>
<evidence type="ECO:0000256" key="6">
    <source>
        <dbReference type="PROSITE-ProRule" id="PRU00221"/>
    </source>
</evidence>
<feature type="compositionally biased region" description="Basic and acidic residues" evidence="7">
    <location>
        <begin position="583"/>
        <end position="594"/>
    </location>
</feature>
<name>A0A9N8DGU9_9STRA</name>
<dbReference type="InterPro" id="IPR019775">
    <property type="entry name" value="WD40_repeat_CS"/>
</dbReference>
<feature type="region of interest" description="Disordered" evidence="7">
    <location>
        <begin position="532"/>
        <end position="594"/>
    </location>
</feature>
<gene>
    <name evidence="8" type="ORF">SEMRO_83_G044390.1</name>
</gene>
<dbReference type="GO" id="GO:0005774">
    <property type="term" value="C:vacuolar membrane"/>
    <property type="evidence" value="ECO:0007669"/>
    <property type="project" value="TreeGrafter"/>
</dbReference>
<dbReference type="GO" id="GO:0005829">
    <property type="term" value="C:cytosol"/>
    <property type="evidence" value="ECO:0007669"/>
    <property type="project" value="TreeGrafter"/>
</dbReference>
<feature type="compositionally biased region" description="Basic and acidic residues" evidence="7">
    <location>
        <begin position="546"/>
        <end position="561"/>
    </location>
</feature>
<keyword evidence="4" id="KW-0863">Zinc-finger</keyword>
<dbReference type="PANTHER" id="PTHR46200">
    <property type="entry name" value="GATOR COMPLEX PROTEIN WDR24"/>
    <property type="match status" value="1"/>
</dbReference>
<dbReference type="GO" id="GO:0061700">
    <property type="term" value="C:GATOR2 complex"/>
    <property type="evidence" value="ECO:0007669"/>
    <property type="project" value="TreeGrafter"/>
</dbReference>
<dbReference type="PROSITE" id="PS00678">
    <property type="entry name" value="WD_REPEATS_1"/>
    <property type="match status" value="1"/>
</dbReference>
<dbReference type="InterPro" id="IPR001680">
    <property type="entry name" value="WD40_rpt"/>
</dbReference>
<feature type="region of interest" description="Disordered" evidence="7">
    <location>
        <begin position="127"/>
        <end position="166"/>
    </location>
</feature>
<dbReference type="Pfam" id="PF00400">
    <property type="entry name" value="WD40"/>
    <property type="match status" value="2"/>
</dbReference>
<dbReference type="OrthoDB" id="60955at2759"/>
<evidence type="ECO:0000256" key="3">
    <source>
        <dbReference type="ARBA" id="ARBA00022737"/>
    </source>
</evidence>
<feature type="compositionally biased region" description="Low complexity" evidence="7">
    <location>
        <begin position="378"/>
        <end position="391"/>
    </location>
</feature>
<evidence type="ECO:0000256" key="4">
    <source>
        <dbReference type="ARBA" id="ARBA00022771"/>
    </source>
</evidence>
<dbReference type="AlphaFoldDB" id="A0A9N8DGU9"/>
<evidence type="ECO:0000256" key="5">
    <source>
        <dbReference type="ARBA" id="ARBA00022833"/>
    </source>
</evidence>
<evidence type="ECO:0000256" key="7">
    <source>
        <dbReference type="SAM" id="MobiDB-lite"/>
    </source>
</evidence>
<keyword evidence="9" id="KW-1185">Reference proteome</keyword>
<dbReference type="InterPro" id="IPR037590">
    <property type="entry name" value="WDR24"/>
</dbReference>
<keyword evidence="2" id="KW-0479">Metal-binding</keyword>
<evidence type="ECO:0000256" key="1">
    <source>
        <dbReference type="ARBA" id="ARBA00022574"/>
    </source>
</evidence>
<keyword evidence="1 6" id="KW-0853">WD repeat</keyword>
<feature type="compositionally biased region" description="Polar residues" evidence="7">
    <location>
        <begin position="154"/>
        <end position="164"/>
    </location>
</feature>
<comment type="caution">
    <text evidence="8">The sequence shown here is derived from an EMBL/GenBank/DDBJ whole genome shotgun (WGS) entry which is preliminary data.</text>
</comment>
<dbReference type="SUPFAM" id="SSF50978">
    <property type="entry name" value="WD40 repeat-like"/>
    <property type="match status" value="1"/>
</dbReference>
<dbReference type="Gene3D" id="2.130.10.10">
    <property type="entry name" value="YVTN repeat-like/Quinoprotein amine dehydrogenase"/>
    <property type="match status" value="1"/>
</dbReference>
<protein>
    <submittedName>
        <fullName evidence="8">GATOR complex protein WDR24</fullName>
    </submittedName>
</protein>
<dbReference type="EMBL" id="CAICTM010000082">
    <property type="protein sequence ID" value="CAB9500416.1"/>
    <property type="molecule type" value="Genomic_DNA"/>
</dbReference>
<keyword evidence="3" id="KW-0677">Repeat</keyword>
<dbReference type="GO" id="GO:1904263">
    <property type="term" value="P:positive regulation of TORC1 signaling"/>
    <property type="evidence" value="ECO:0007669"/>
    <property type="project" value="TreeGrafter"/>
</dbReference>
<keyword evidence="5" id="KW-0862">Zinc</keyword>
<feature type="compositionally biased region" description="Polar residues" evidence="7">
    <location>
        <begin position="532"/>
        <end position="545"/>
    </location>
</feature>
<proteinExistence type="predicted"/>
<evidence type="ECO:0000256" key="2">
    <source>
        <dbReference type="ARBA" id="ARBA00022723"/>
    </source>
</evidence>
<feature type="repeat" description="WD" evidence="6">
    <location>
        <begin position="330"/>
        <end position="373"/>
    </location>
</feature>
<reference evidence="8" key="1">
    <citation type="submission" date="2020-06" db="EMBL/GenBank/DDBJ databases">
        <authorList>
            <consortium name="Plant Systems Biology data submission"/>
        </authorList>
    </citation>
    <scope>NUCLEOTIDE SEQUENCE</scope>
    <source>
        <strain evidence="8">D6</strain>
    </source>
</reference>
<evidence type="ECO:0000313" key="9">
    <source>
        <dbReference type="Proteomes" id="UP001153069"/>
    </source>
</evidence>
<organism evidence="8 9">
    <name type="scientific">Seminavis robusta</name>
    <dbReference type="NCBI Taxonomy" id="568900"/>
    <lineage>
        <taxon>Eukaryota</taxon>
        <taxon>Sar</taxon>
        <taxon>Stramenopiles</taxon>
        <taxon>Ochrophyta</taxon>
        <taxon>Bacillariophyta</taxon>
        <taxon>Bacillariophyceae</taxon>
        <taxon>Bacillariophycidae</taxon>
        <taxon>Naviculales</taxon>
        <taxon>Naviculaceae</taxon>
        <taxon>Seminavis</taxon>
    </lineage>
</organism>
<dbReference type="GO" id="GO:0008270">
    <property type="term" value="F:zinc ion binding"/>
    <property type="evidence" value="ECO:0007669"/>
    <property type="project" value="UniProtKB-KW"/>
</dbReference>
<dbReference type="PROSITE" id="PS50294">
    <property type="entry name" value="WD_REPEATS_REGION"/>
    <property type="match status" value="1"/>
</dbReference>
<dbReference type="InterPro" id="IPR036322">
    <property type="entry name" value="WD40_repeat_dom_sf"/>
</dbReference>
<accession>A0A9N8DGU9</accession>
<dbReference type="GO" id="GO:0016239">
    <property type="term" value="P:positive regulation of macroautophagy"/>
    <property type="evidence" value="ECO:0007669"/>
    <property type="project" value="TreeGrafter"/>
</dbReference>
<dbReference type="Proteomes" id="UP001153069">
    <property type="component" value="Unassembled WGS sequence"/>
</dbReference>